<gene>
    <name evidence="1" type="ORF">METZ01_LOCUS400697</name>
</gene>
<dbReference type="AlphaFoldDB" id="A0A382VMW8"/>
<sequence>MSHANNHDWDKLSRWHDDMTSAEPGGFPVFAVFLVSGEDREAHDVFRAFRTSFEKRGGRFQNLVIFGQHGISETVGDLLPRLGMSPDAIPSLALFGHRYAESVQILPLTHGDPDPDRDTESQPWRKVLNQVEEAIDSQGQALDLASLQGTVRCETVQGPVVELVEKLLAKRP</sequence>
<accession>A0A382VMW8</accession>
<reference evidence="1" key="1">
    <citation type="submission" date="2018-05" db="EMBL/GenBank/DDBJ databases">
        <authorList>
            <person name="Lanie J.A."/>
            <person name="Ng W.-L."/>
            <person name="Kazmierczak K.M."/>
            <person name="Andrzejewski T.M."/>
            <person name="Davidsen T.M."/>
            <person name="Wayne K.J."/>
            <person name="Tettelin H."/>
            <person name="Glass J.I."/>
            <person name="Rusch D."/>
            <person name="Podicherti R."/>
            <person name="Tsui H.-C.T."/>
            <person name="Winkler M.E."/>
        </authorList>
    </citation>
    <scope>NUCLEOTIDE SEQUENCE</scope>
</reference>
<protein>
    <submittedName>
        <fullName evidence="1">Uncharacterized protein</fullName>
    </submittedName>
</protein>
<organism evidence="1">
    <name type="scientific">marine metagenome</name>
    <dbReference type="NCBI Taxonomy" id="408172"/>
    <lineage>
        <taxon>unclassified sequences</taxon>
        <taxon>metagenomes</taxon>
        <taxon>ecological metagenomes</taxon>
    </lineage>
</organism>
<dbReference type="EMBL" id="UINC01153239">
    <property type="protein sequence ID" value="SVD47843.1"/>
    <property type="molecule type" value="Genomic_DNA"/>
</dbReference>
<evidence type="ECO:0000313" key="1">
    <source>
        <dbReference type="EMBL" id="SVD47843.1"/>
    </source>
</evidence>
<proteinExistence type="predicted"/>
<name>A0A382VMW8_9ZZZZ</name>